<gene>
    <name evidence="3" type="ORF">A4R35_18090</name>
</gene>
<evidence type="ECO:0000313" key="3">
    <source>
        <dbReference type="EMBL" id="RAQ97454.1"/>
    </source>
</evidence>
<dbReference type="InterPro" id="IPR002938">
    <property type="entry name" value="FAD-bd"/>
</dbReference>
<dbReference type="InterPro" id="IPR036188">
    <property type="entry name" value="FAD/NAD-bd_sf"/>
</dbReference>
<keyword evidence="3" id="KW-0503">Monooxygenase</keyword>
<sequence>MACCIVGGGPAGLMLGLLLARQGISVRVLEAHGDFDRDFRGDTLHPSVLEIIDQLGLSERLLALSHSRVQQFGLQTEDGWLELSDFRLLPTRYPYIMLVPQVDFLTFLAGEARRWPAFQLEMGARVEELLEREGRVVGVRYRTREGWREVRALLTVAADGRFSRVRQLAGLLPVKTSPPMDVLWFRLPRQPEDQLSSGGRFLRGRAVVVLERGSYYQLGYLIPKGGYQRIHQAGLAALRQELASFLPPELAARLETLQEWRQIAVLTVESSYLRRWYRPGLLLIGDAAHVMSPVAGVGINYAIQDAVVAANILSSALKQGSVSTKDLARVQRARLWPTRLMQRVQEQIQRRIIASSLAKEGERFRVPAWFRWLVRRRLARLLLAHFIGLGIPRVRVVA</sequence>
<keyword evidence="1" id="KW-0560">Oxidoreductase</keyword>
<evidence type="ECO:0000313" key="4">
    <source>
        <dbReference type="Proteomes" id="UP000248706"/>
    </source>
</evidence>
<protein>
    <submittedName>
        <fullName evidence="3">Monooxygenase</fullName>
    </submittedName>
</protein>
<dbReference type="Gene3D" id="3.50.50.60">
    <property type="entry name" value="FAD/NAD(P)-binding domain"/>
    <property type="match status" value="2"/>
</dbReference>
<dbReference type="PANTHER" id="PTHR43476">
    <property type="entry name" value="3-(3-HYDROXY-PHENYL)PROPIONATE/3-HYDROXYCINNAMIC ACID HYDROXYLASE"/>
    <property type="match status" value="1"/>
</dbReference>
<dbReference type="PANTHER" id="PTHR43476:SF5">
    <property type="entry name" value="FAD-DEPENDENT MONOOXYGENASE"/>
    <property type="match status" value="1"/>
</dbReference>
<reference evidence="3 4" key="1">
    <citation type="submission" date="2016-08" db="EMBL/GenBank/DDBJ databases">
        <title>Analysis of Carbohydrate Active Enzymes in Thermogemmatispora T81 Reveals Carbohydrate Degradation Ability.</title>
        <authorList>
            <person name="Tomazini A."/>
            <person name="Lal S."/>
            <person name="Stott M."/>
            <person name="Henrissat B."/>
            <person name="Polikarpov I."/>
            <person name="Sparling R."/>
            <person name="Levin D.B."/>
        </authorList>
    </citation>
    <scope>NUCLEOTIDE SEQUENCE [LARGE SCALE GENOMIC DNA]</scope>
    <source>
        <strain evidence="3 4">T81</strain>
    </source>
</reference>
<evidence type="ECO:0000259" key="2">
    <source>
        <dbReference type="Pfam" id="PF01494"/>
    </source>
</evidence>
<accession>A0A328VQD5</accession>
<dbReference type="Pfam" id="PF01494">
    <property type="entry name" value="FAD_binding_3"/>
    <property type="match status" value="1"/>
</dbReference>
<evidence type="ECO:0000256" key="1">
    <source>
        <dbReference type="ARBA" id="ARBA00023002"/>
    </source>
</evidence>
<proteinExistence type="predicted"/>
<dbReference type="GO" id="GO:0004497">
    <property type="term" value="F:monooxygenase activity"/>
    <property type="evidence" value="ECO:0007669"/>
    <property type="project" value="UniProtKB-KW"/>
</dbReference>
<comment type="caution">
    <text evidence="3">The sequence shown here is derived from an EMBL/GenBank/DDBJ whole genome shotgun (WGS) entry which is preliminary data.</text>
</comment>
<dbReference type="PRINTS" id="PR00420">
    <property type="entry name" value="RNGMNOXGNASE"/>
</dbReference>
<dbReference type="Proteomes" id="UP000248706">
    <property type="component" value="Unassembled WGS sequence"/>
</dbReference>
<dbReference type="SUPFAM" id="SSF51905">
    <property type="entry name" value="FAD/NAD(P)-binding domain"/>
    <property type="match status" value="1"/>
</dbReference>
<dbReference type="GO" id="GO:0071949">
    <property type="term" value="F:FAD binding"/>
    <property type="evidence" value="ECO:0007669"/>
    <property type="project" value="InterPro"/>
</dbReference>
<dbReference type="EMBL" id="MCIF01000002">
    <property type="protein sequence ID" value="RAQ97454.1"/>
    <property type="molecule type" value="Genomic_DNA"/>
</dbReference>
<dbReference type="AlphaFoldDB" id="A0A328VQD5"/>
<organism evidence="3 4">
    <name type="scientific">Thermogemmatispora tikiterensis</name>
    <dbReference type="NCBI Taxonomy" id="1825093"/>
    <lineage>
        <taxon>Bacteria</taxon>
        <taxon>Bacillati</taxon>
        <taxon>Chloroflexota</taxon>
        <taxon>Ktedonobacteria</taxon>
        <taxon>Thermogemmatisporales</taxon>
        <taxon>Thermogemmatisporaceae</taxon>
        <taxon>Thermogemmatispora</taxon>
    </lineage>
</organism>
<dbReference type="InterPro" id="IPR050631">
    <property type="entry name" value="PheA/TfdB_FAD_monoxygenase"/>
</dbReference>
<name>A0A328VQD5_9CHLR</name>
<feature type="domain" description="FAD-binding" evidence="2">
    <location>
        <begin position="3"/>
        <end position="329"/>
    </location>
</feature>
<keyword evidence="4" id="KW-1185">Reference proteome</keyword>